<accession>A0A4R3K8G8</accession>
<dbReference type="EMBL" id="SMAA01000007">
    <property type="protein sequence ID" value="TCS79296.1"/>
    <property type="molecule type" value="Genomic_DNA"/>
</dbReference>
<name>A0A4R3K8G8_9FIRM</name>
<keyword evidence="1" id="KW-0808">Transferase</keyword>
<dbReference type="OrthoDB" id="1653798at2"/>
<dbReference type="Pfam" id="PF04445">
    <property type="entry name" value="SAM_MT"/>
    <property type="match status" value="1"/>
</dbReference>
<dbReference type="Gene3D" id="3.40.50.150">
    <property type="entry name" value="Vaccinia Virus protein VP39"/>
    <property type="match status" value="1"/>
</dbReference>
<dbReference type="PANTHER" id="PTHR36112:SF1">
    <property type="entry name" value="RIBOSOMAL RNA SMALL SUBUNIT METHYLTRANSFERASE J"/>
    <property type="match status" value="1"/>
</dbReference>
<dbReference type="PANTHER" id="PTHR36112">
    <property type="entry name" value="RIBOSOMAL RNA SMALL SUBUNIT METHYLTRANSFERASE J"/>
    <property type="match status" value="1"/>
</dbReference>
<dbReference type="InterPro" id="IPR029063">
    <property type="entry name" value="SAM-dependent_MTases_sf"/>
</dbReference>
<keyword evidence="2" id="KW-1185">Reference proteome</keyword>
<dbReference type="InterPro" id="IPR007536">
    <property type="entry name" value="16SrRNA_methylTrfase_J"/>
</dbReference>
<proteinExistence type="predicted"/>
<sequence length="262" mass="29272">MRQMDNFFITTGRKTDGNCIAKAHFLAEKYHARFVYRNNKSLPQIKKELNSTIAVVVKKGKISINTSSGELFFHPNMAQLRIKKLLKNENDNMLTAMDLKQGMSVLDCTLGFASDALVSAFQSKSLVIGLESNPLISLITAEGLGLFPFSTEETAKAAANIRVINTDYGEYLKKIPDKSIDIVYFDPMFRHPLTNSLSFNPLRTLANMSAITPASIQAACRVARHRVVLKENSKSHEFHRLGFPLICGGRYSSIHYGIIKIK</sequence>
<reference evidence="1 2" key="1">
    <citation type="submission" date="2019-03" db="EMBL/GenBank/DDBJ databases">
        <title>Genomic Encyclopedia of Type Strains, Phase IV (KMG-IV): sequencing the most valuable type-strain genomes for metagenomic binning, comparative biology and taxonomic classification.</title>
        <authorList>
            <person name="Goeker M."/>
        </authorList>
    </citation>
    <scope>NUCLEOTIDE SEQUENCE [LARGE SCALE GENOMIC DNA]</scope>
    <source>
        <strain evidence="1 2">DSM 20467</strain>
    </source>
</reference>
<dbReference type="Proteomes" id="UP000295188">
    <property type="component" value="Unassembled WGS sequence"/>
</dbReference>
<comment type="caution">
    <text evidence="1">The sequence shown here is derived from an EMBL/GenBank/DDBJ whole genome shotgun (WGS) entry which is preliminary data.</text>
</comment>
<keyword evidence="1" id="KW-0489">Methyltransferase</keyword>
<evidence type="ECO:0000313" key="1">
    <source>
        <dbReference type="EMBL" id="TCS79296.1"/>
    </source>
</evidence>
<dbReference type="AlphaFoldDB" id="A0A4R3K8G8"/>
<dbReference type="GO" id="GO:0008990">
    <property type="term" value="F:rRNA (guanine-N2-)-methyltransferase activity"/>
    <property type="evidence" value="ECO:0007669"/>
    <property type="project" value="InterPro"/>
</dbReference>
<protein>
    <submittedName>
        <fullName evidence="1">Putative SAM-dependent methyltransferase</fullName>
    </submittedName>
</protein>
<gene>
    <name evidence="1" type="ORF">EDC37_10763</name>
</gene>
<organism evidence="1 2">
    <name type="scientific">Pectinatus cerevisiiphilus</name>
    <dbReference type="NCBI Taxonomy" id="86956"/>
    <lineage>
        <taxon>Bacteria</taxon>
        <taxon>Bacillati</taxon>
        <taxon>Bacillota</taxon>
        <taxon>Negativicutes</taxon>
        <taxon>Selenomonadales</taxon>
        <taxon>Selenomonadaceae</taxon>
        <taxon>Pectinatus</taxon>
    </lineage>
</organism>
<dbReference type="SUPFAM" id="SSF53335">
    <property type="entry name" value="S-adenosyl-L-methionine-dependent methyltransferases"/>
    <property type="match status" value="1"/>
</dbReference>
<evidence type="ECO:0000313" key="2">
    <source>
        <dbReference type="Proteomes" id="UP000295188"/>
    </source>
</evidence>